<dbReference type="PRINTS" id="PR00625">
    <property type="entry name" value="JDOMAIN"/>
</dbReference>
<evidence type="ECO:0000256" key="1">
    <source>
        <dbReference type="SAM" id="MobiDB-lite"/>
    </source>
</evidence>
<dbReference type="SMART" id="SM00271">
    <property type="entry name" value="DnaJ"/>
    <property type="match status" value="1"/>
</dbReference>
<accession>A0A4U0ESI4</accession>
<feature type="domain" description="J" evidence="3">
    <location>
        <begin position="194"/>
        <end position="256"/>
    </location>
</feature>
<dbReference type="Pfam" id="PF05099">
    <property type="entry name" value="TerB"/>
    <property type="match status" value="1"/>
</dbReference>
<reference evidence="4 5" key="1">
    <citation type="submission" date="2019-04" db="EMBL/GenBank/DDBJ databases">
        <title>Lacinutrix sp. nov., isolated from marine water.</title>
        <authorList>
            <person name="Kim W."/>
        </authorList>
    </citation>
    <scope>NUCLEOTIDE SEQUENCE [LARGE SCALE GENOMIC DNA]</scope>
    <source>
        <strain evidence="4 5">CAU 1491</strain>
    </source>
</reference>
<dbReference type="InterPro" id="IPR036869">
    <property type="entry name" value="J_dom_sf"/>
</dbReference>
<feature type="compositionally biased region" description="Basic residues" evidence="1">
    <location>
        <begin position="49"/>
        <end position="61"/>
    </location>
</feature>
<dbReference type="Proteomes" id="UP000307657">
    <property type="component" value="Unassembled WGS sequence"/>
</dbReference>
<dbReference type="InterPro" id="IPR029024">
    <property type="entry name" value="TerB-like"/>
</dbReference>
<dbReference type="PANTHER" id="PTHR24074">
    <property type="entry name" value="CO-CHAPERONE PROTEIN DJLA"/>
    <property type="match status" value="1"/>
</dbReference>
<evidence type="ECO:0000256" key="2">
    <source>
        <dbReference type="SAM" id="Phobius"/>
    </source>
</evidence>
<evidence type="ECO:0000259" key="3">
    <source>
        <dbReference type="PROSITE" id="PS50076"/>
    </source>
</evidence>
<dbReference type="RefSeq" id="WP_136843754.1">
    <property type="nucleotide sequence ID" value="NZ_SUPL01000005.1"/>
</dbReference>
<dbReference type="PROSITE" id="PS50076">
    <property type="entry name" value="DNAJ_2"/>
    <property type="match status" value="1"/>
</dbReference>
<dbReference type="Gene3D" id="1.10.287.110">
    <property type="entry name" value="DnaJ domain"/>
    <property type="match status" value="1"/>
</dbReference>
<dbReference type="SUPFAM" id="SSF46565">
    <property type="entry name" value="Chaperone J-domain"/>
    <property type="match status" value="1"/>
</dbReference>
<dbReference type="AlphaFoldDB" id="A0A4U0ESI4"/>
<feature type="region of interest" description="Disordered" evidence="1">
    <location>
        <begin position="40"/>
        <end position="66"/>
    </location>
</feature>
<keyword evidence="2" id="KW-1133">Transmembrane helix</keyword>
<dbReference type="InterPro" id="IPR007791">
    <property type="entry name" value="DjlA_N"/>
</dbReference>
<evidence type="ECO:0000313" key="4">
    <source>
        <dbReference type="EMBL" id="TJY34691.1"/>
    </source>
</evidence>
<evidence type="ECO:0000313" key="5">
    <source>
        <dbReference type="Proteomes" id="UP000307657"/>
    </source>
</evidence>
<organism evidence="4 5">
    <name type="scientific">Pontimicrobium aquaticum</name>
    <dbReference type="NCBI Taxonomy" id="2565367"/>
    <lineage>
        <taxon>Bacteria</taxon>
        <taxon>Pseudomonadati</taxon>
        <taxon>Bacteroidota</taxon>
        <taxon>Flavobacteriia</taxon>
        <taxon>Flavobacteriales</taxon>
        <taxon>Flavobacteriaceae</taxon>
        <taxon>Pontimicrobium</taxon>
    </lineage>
</organism>
<dbReference type="EMBL" id="SUPL01000005">
    <property type="protein sequence ID" value="TJY34691.1"/>
    <property type="molecule type" value="Genomic_DNA"/>
</dbReference>
<dbReference type="Gene3D" id="1.10.3680.10">
    <property type="entry name" value="TerB-like"/>
    <property type="match status" value="1"/>
</dbReference>
<proteinExistence type="predicted"/>
<keyword evidence="2" id="KW-0812">Transmembrane</keyword>
<name>A0A4U0ESI4_9FLAO</name>
<keyword evidence="5" id="KW-1185">Reference proteome</keyword>
<dbReference type="Pfam" id="PF00226">
    <property type="entry name" value="DnaJ"/>
    <property type="match status" value="1"/>
</dbReference>
<protein>
    <submittedName>
        <fullName evidence="4">Molecular chaperone DjiA</fullName>
    </submittedName>
</protein>
<dbReference type="OrthoDB" id="9779622at2"/>
<sequence>MSFSKWIGASIGWSFGGPIGAIIGLALGSIVDSMANGKGSPLLGDRQAGRRHRRHKNRPRQRPQTQPGDFEVSLLVLASIVIKSDDYQDQRELDFVRQQFTSMYGRERANYAFKLFKNIGKQNISTRQVCNQIRQMMDHPSRLQLLHFLFGIAKADEHVTESEIRQIYTISGYLGISSKDFESIKAMFFNSTENAYKILEIEKSASVDDIKKAYRKMAKKYHPDRVIHLGKEHQVGAEAKFRQVQEAYEQLQKERGF</sequence>
<gene>
    <name evidence="4" type="ORF">E5167_10300</name>
</gene>
<keyword evidence="2" id="KW-0472">Membrane</keyword>
<dbReference type="InterPro" id="IPR001623">
    <property type="entry name" value="DnaJ_domain"/>
</dbReference>
<dbReference type="InterPro" id="IPR050817">
    <property type="entry name" value="DjlA_DnaK_co-chaperone"/>
</dbReference>
<comment type="caution">
    <text evidence="4">The sequence shown here is derived from an EMBL/GenBank/DDBJ whole genome shotgun (WGS) entry which is preliminary data.</text>
</comment>
<dbReference type="CDD" id="cd06257">
    <property type="entry name" value="DnaJ"/>
    <property type="match status" value="1"/>
</dbReference>
<feature type="transmembrane region" description="Helical" evidence="2">
    <location>
        <begin position="6"/>
        <end position="31"/>
    </location>
</feature>